<dbReference type="PROSITE" id="PS00028">
    <property type="entry name" value="ZINC_FINGER_C2H2_1"/>
    <property type="match status" value="1"/>
</dbReference>
<keyword evidence="1" id="KW-0863">Zinc-finger</keyword>
<comment type="caution">
    <text evidence="3">The sequence shown here is derived from an EMBL/GenBank/DDBJ whole genome shotgun (WGS) entry which is preliminary data.</text>
</comment>
<sequence length="209" mass="24554">MYVLELSFKYIENNLNVAQVRQKACYDKFVKNLLVFSVGDLVLLINKRRKPGESSSFMDKAIWPFEILESFNEVNFKVKCLEHKREFFVYYNRLIPFKSRDDVLEFSKLMNSKCNNGVQTARRAEVGLENEVIFELDFYSLLVASAPVVDSCLLEFNASFNCDEADYPARSFKCDVCERTFESIRGLKQHKTKMGHTELFWMLWKMILI</sequence>
<name>A0A814NGL2_9BILA</name>
<dbReference type="Proteomes" id="UP000663879">
    <property type="component" value="Unassembled WGS sequence"/>
</dbReference>
<feature type="domain" description="C2H2-type" evidence="2">
    <location>
        <begin position="172"/>
        <end position="197"/>
    </location>
</feature>
<keyword evidence="4" id="KW-1185">Reference proteome</keyword>
<proteinExistence type="predicted"/>
<dbReference type="InterPro" id="IPR013087">
    <property type="entry name" value="Znf_C2H2_type"/>
</dbReference>
<dbReference type="EMBL" id="CAJNOC010007174">
    <property type="protein sequence ID" value="CAF1093343.1"/>
    <property type="molecule type" value="Genomic_DNA"/>
</dbReference>
<reference evidence="3" key="1">
    <citation type="submission" date="2021-02" db="EMBL/GenBank/DDBJ databases">
        <authorList>
            <person name="Nowell W R."/>
        </authorList>
    </citation>
    <scope>NUCLEOTIDE SEQUENCE</scope>
    <source>
        <strain evidence="3">Ploen Becks lab</strain>
    </source>
</reference>
<accession>A0A814NGL2</accession>
<protein>
    <recommendedName>
        <fullName evidence="2">C2H2-type domain-containing protein</fullName>
    </recommendedName>
</protein>
<dbReference type="AlphaFoldDB" id="A0A814NGL2"/>
<keyword evidence="1" id="KW-0479">Metal-binding</keyword>
<gene>
    <name evidence="3" type="ORF">OXX778_LOCUS20782</name>
</gene>
<keyword evidence="1" id="KW-0862">Zinc</keyword>
<evidence type="ECO:0000313" key="3">
    <source>
        <dbReference type="EMBL" id="CAF1093343.1"/>
    </source>
</evidence>
<dbReference type="GO" id="GO:0008270">
    <property type="term" value="F:zinc ion binding"/>
    <property type="evidence" value="ECO:0007669"/>
    <property type="project" value="UniProtKB-KW"/>
</dbReference>
<dbReference type="PROSITE" id="PS50157">
    <property type="entry name" value="ZINC_FINGER_C2H2_2"/>
    <property type="match status" value="1"/>
</dbReference>
<evidence type="ECO:0000256" key="1">
    <source>
        <dbReference type="PROSITE-ProRule" id="PRU00042"/>
    </source>
</evidence>
<evidence type="ECO:0000259" key="2">
    <source>
        <dbReference type="PROSITE" id="PS50157"/>
    </source>
</evidence>
<organism evidence="3 4">
    <name type="scientific">Brachionus calyciflorus</name>
    <dbReference type="NCBI Taxonomy" id="104777"/>
    <lineage>
        <taxon>Eukaryota</taxon>
        <taxon>Metazoa</taxon>
        <taxon>Spiralia</taxon>
        <taxon>Gnathifera</taxon>
        <taxon>Rotifera</taxon>
        <taxon>Eurotatoria</taxon>
        <taxon>Monogononta</taxon>
        <taxon>Pseudotrocha</taxon>
        <taxon>Ploima</taxon>
        <taxon>Brachionidae</taxon>
        <taxon>Brachionus</taxon>
    </lineage>
</organism>
<evidence type="ECO:0000313" key="4">
    <source>
        <dbReference type="Proteomes" id="UP000663879"/>
    </source>
</evidence>